<feature type="transmembrane region" description="Helical" evidence="8">
    <location>
        <begin position="270"/>
        <end position="293"/>
    </location>
</feature>
<accession>A0A8K0SMA5</accession>
<dbReference type="InterPro" id="IPR020846">
    <property type="entry name" value="MFS_dom"/>
</dbReference>
<gene>
    <name evidence="10" type="ORF">B0I35DRAFT_480388</name>
</gene>
<feature type="region of interest" description="Disordered" evidence="7">
    <location>
        <begin position="1"/>
        <end position="33"/>
    </location>
</feature>
<dbReference type="CDD" id="cd17502">
    <property type="entry name" value="MFS_Azr1_MDR_like"/>
    <property type="match status" value="1"/>
</dbReference>
<dbReference type="PROSITE" id="PS50850">
    <property type="entry name" value="MFS"/>
    <property type="match status" value="1"/>
</dbReference>
<dbReference type="InterPro" id="IPR011701">
    <property type="entry name" value="MFS"/>
</dbReference>
<feature type="transmembrane region" description="Helical" evidence="8">
    <location>
        <begin position="144"/>
        <end position="163"/>
    </location>
</feature>
<dbReference type="GO" id="GO:0005886">
    <property type="term" value="C:plasma membrane"/>
    <property type="evidence" value="ECO:0007669"/>
    <property type="project" value="TreeGrafter"/>
</dbReference>
<dbReference type="EMBL" id="JAGPNK010000009">
    <property type="protein sequence ID" value="KAH7313721.1"/>
    <property type="molecule type" value="Genomic_DNA"/>
</dbReference>
<dbReference type="PANTHER" id="PTHR23501">
    <property type="entry name" value="MAJOR FACILITATOR SUPERFAMILY"/>
    <property type="match status" value="1"/>
</dbReference>
<evidence type="ECO:0000256" key="6">
    <source>
        <dbReference type="ARBA" id="ARBA00023136"/>
    </source>
</evidence>
<comment type="similarity">
    <text evidence="2">Belongs to the major facilitator superfamily. TCR/Tet family.</text>
</comment>
<evidence type="ECO:0000256" key="3">
    <source>
        <dbReference type="ARBA" id="ARBA00022448"/>
    </source>
</evidence>
<feature type="transmembrane region" description="Helical" evidence="8">
    <location>
        <begin position="379"/>
        <end position="399"/>
    </location>
</feature>
<feature type="transmembrane region" description="Helical" evidence="8">
    <location>
        <begin position="405"/>
        <end position="422"/>
    </location>
</feature>
<sequence length="580" mass="61326">MTASTSPEQGKGAPAALEADGSIDTKTPTAEETNENKEFISGVKLALVIGSVTIVVFLLLLDQSIISTAVPQITSDLGSLSDVGWYAGAYQLASASLQPLTGKIYTYFRANWVFLIFLFVFEIGSLICGVANTSPTLIGGRAMAGLGCSGLVNGGMTIIAGSVPLEKRPFYTGVMIGIGQMGLIMGPLIGGALTEYATWRWCFYINLPIGGLAAFFLVIIHIPDVTVKEPFSMALVRKALPQLDLVGFAIFAPAAVMFLLALQLASGNQFAWNSSVTIGLLCGSGVTAVLFCYWEWRLGDKAMIPGSLVSRRVVWASCGQIFCMMFCVFVANFYLPIYFQAVRGNGPTLSSVYLLPGILSQLLFVILSGVAVSKLGYYLPWAVGGAAVTAIGCGLASTFRPDTSTGIWVGYQIIIGAGRGAAMQMSIVATQNALPADQIPVSISILIFCQNFGGAISIVVATTIFTQSLRSNLPILAPSVDPQAALAAGGGADAVRALLPADSPEAYGVRLAFSNAINEVFYLLAGFAVATLIFSCGMGWKDVRKKTPKDVKDSERVQDPKDSGEAKENEQKREKAVAEV</sequence>
<feature type="compositionally biased region" description="Basic and acidic residues" evidence="7">
    <location>
        <begin position="548"/>
        <end position="580"/>
    </location>
</feature>
<feature type="region of interest" description="Disordered" evidence="7">
    <location>
        <begin position="544"/>
        <end position="580"/>
    </location>
</feature>
<evidence type="ECO:0000256" key="8">
    <source>
        <dbReference type="SAM" id="Phobius"/>
    </source>
</evidence>
<reference evidence="10" key="1">
    <citation type="journal article" date="2021" name="Nat. Commun.">
        <title>Genetic determinants of endophytism in the Arabidopsis root mycobiome.</title>
        <authorList>
            <person name="Mesny F."/>
            <person name="Miyauchi S."/>
            <person name="Thiergart T."/>
            <person name="Pickel B."/>
            <person name="Atanasova L."/>
            <person name="Karlsson M."/>
            <person name="Huettel B."/>
            <person name="Barry K.W."/>
            <person name="Haridas S."/>
            <person name="Chen C."/>
            <person name="Bauer D."/>
            <person name="Andreopoulos W."/>
            <person name="Pangilinan J."/>
            <person name="LaButti K."/>
            <person name="Riley R."/>
            <person name="Lipzen A."/>
            <person name="Clum A."/>
            <person name="Drula E."/>
            <person name="Henrissat B."/>
            <person name="Kohler A."/>
            <person name="Grigoriev I.V."/>
            <person name="Martin F.M."/>
            <person name="Hacquard S."/>
        </authorList>
    </citation>
    <scope>NUCLEOTIDE SEQUENCE</scope>
    <source>
        <strain evidence="10">MPI-CAGE-CH-0235</strain>
    </source>
</reference>
<comment type="subcellular location">
    <subcellularLocation>
        <location evidence="1">Membrane</location>
        <topology evidence="1">Multi-pass membrane protein</topology>
    </subcellularLocation>
</comment>
<dbReference type="AlphaFoldDB" id="A0A8K0SMA5"/>
<evidence type="ECO:0000256" key="7">
    <source>
        <dbReference type="SAM" id="MobiDB-lite"/>
    </source>
</evidence>
<feature type="transmembrane region" description="Helical" evidence="8">
    <location>
        <begin position="243"/>
        <end position="264"/>
    </location>
</feature>
<organism evidence="10 11">
    <name type="scientific">Stachybotrys elegans</name>
    <dbReference type="NCBI Taxonomy" id="80388"/>
    <lineage>
        <taxon>Eukaryota</taxon>
        <taxon>Fungi</taxon>
        <taxon>Dikarya</taxon>
        <taxon>Ascomycota</taxon>
        <taxon>Pezizomycotina</taxon>
        <taxon>Sordariomycetes</taxon>
        <taxon>Hypocreomycetidae</taxon>
        <taxon>Hypocreales</taxon>
        <taxon>Stachybotryaceae</taxon>
        <taxon>Stachybotrys</taxon>
    </lineage>
</organism>
<feature type="transmembrane region" description="Helical" evidence="8">
    <location>
        <begin position="443"/>
        <end position="465"/>
    </location>
</feature>
<evidence type="ECO:0000256" key="5">
    <source>
        <dbReference type="ARBA" id="ARBA00022989"/>
    </source>
</evidence>
<evidence type="ECO:0000259" key="9">
    <source>
        <dbReference type="PROSITE" id="PS50850"/>
    </source>
</evidence>
<keyword evidence="11" id="KW-1185">Reference proteome</keyword>
<proteinExistence type="inferred from homology"/>
<keyword evidence="5 8" id="KW-1133">Transmembrane helix</keyword>
<keyword evidence="6 8" id="KW-0472">Membrane</keyword>
<name>A0A8K0SMA5_9HYPO</name>
<keyword evidence="4 8" id="KW-0812">Transmembrane</keyword>
<feature type="transmembrane region" description="Helical" evidence="8">
    <location>
        <begin position="170"/>
        <end position="189"/>
    </location>
</feature>
<feature type="transmembrane region" description="Helical" evidence="8">
    <location>
        <begin position="112"/>
        <end position="132"/>
    </location>
</feature>
<protein>
    <submittedName>
        <fullName evidence="10">Major facilitator superfamily domain-containing protein</fullName>
    </submittedName>
</protein>
<dbReference type="InterPro" id="IPR036259">
    <property type="entry name" value="MFS_trans_sf"/>
</dbReference>
<keyword evidence="3" id="KW-0813">Transport</keyword>
<evidence type="ECO:0000313" key="10">
    <source>
        <dbReference type="EMBL" id="KAH7313721.1"/>
    </source>
</evidence>
<dbReference type="PANTHER" id="PTHR23501:SF193">
    <property type="entry name" value="MULTIDRUG TRANSPORTER, PUTATIVE (AFU_ORTHOLOGUE AFUA_8G00940)-RELATED"/>
    <property type="match status" value="1"/>
</dbReference>
<feature type="transmembrane region" description="Helical" evidence="8">
    <location>
        <begin position="351"/>
        <end position="372"/>
    </location>
</feature>
<dbReference type="Pfam" id="PF07690">
    <property type="entry name" value="MFS_1"/>
    <property type="match status" value="1"/>
</dbReference>
<dbReference type="SUPFAM" id="SSF103473">
    <property type="entry name" value="MFS general substrate transporter"/>
    <property type="match status" value="1"/>
</dbReference>
<dbReference type="Proteomes" id="UP000813444">
    <property type="component" value="Unassembled WGS sequence"/>
</dbReference>
<dbReference type="Gene3D" id="1.20.1250.20">
    <property type="entry name" value="MFS general substrate transporter like domains"/>
    <property type="match status" value="2"/>
</dbReference>
<dbReference type="GO" id="GO:0022857">
    <property type="term" value="F:transmembrane transporter activity"/>
    <property type="evidence" value="ECO:0007669"/>
    <property type="project" value="InterPro"/>
</dbReference>
<evidence type="ECO:0000256" key="2">
    <source>
        <dbReference type="ARBA" id="ARBA00007520"/>
    </source>
</evidence>
<feature type="domain" description="Major facilitator superfamily (MFS) profile" evidence="9">
    <location>
        <begin position="48"/>
        <end position="543"/>
    </location>
</feature>
<dbReference type="FunFam" id="1.20.1250.20:FF:000196">
    <property type="entry name" value="MFS toxin efflux pump (AflT)"/>
    <property type="match status" value="1"/>
</dbReference>
<feature type="transmembrane region" description="Helical" evidence="8">
    <location>
        <begin position="201"/>
        <end position="222"/>
    </location>
</feature>
<feature type="transmembrane region" description="Helical" evidence="8">
    <location>
        <begin position="520"/>
        <end position="540"/>
    </location>
</feature>
<dbReference type="OrthoDB" id="10021397at2759"/>
<evidence type="ECO:0000256" key="4">
    <source>
        <dbReference type="ARBA" id="ARBA00022692"/>
    </source>
</evidence>
<evidence type="ECO:0000313" key="11">
    <source>
        <dbReference type="Proteomes" id="UP000813444"/>
    </source>
</evidence>
<evidence type="ECO:0000256" key="1">
    <source>
        <dbReference type="ARBA" id="ARBA00004141"/>
    </source>
</evidence>
<feature type="transmembrane region" description="Helical" evidence="8">
    <location>
        <begin position="39"/>
        <end position="61"/>
    </location>
</feature>
<feature type="transmembrane region" description="Helical" evidence="8">
    <location>
        <begin position="313"/>
        <end position="339"/>
    </location>
</feature>
<comment type="caution">
    <text evidence="10">The sequence shown here is derived from an EMBL/GenBank/DDBJ whole genome shotgun (WGS) entry which is preliminary data.</text>
</comment>